<dbReference type="InterPro" id="IPR050545">
    <property type="entry name" value="Mycobact_MmpL"/>
</dbReference>
<keyword evidence="3" id="KW-1185">Reference proteome</keyword>
<feature type="transmembrane region" description="Helical" evidence="1">
    <location>
        <begin position="721"/>
        <end position="743"/>
    </location>
</feature>
<keyword evidence="1" id="KW-1133">Transmembrane helix</keyword>
<feature type="transmembrane region" description="Helical" evidence="1">
    <location>
        <begin position="639"/>
        <end position="660"/>
    </location>
</feature>
<keyword evidence="1" id="KW-0812">Transmembrane</keyword>
<dbReference type="PANTHER" id="PTHR33406">
    <property type="entry name" value="MEMBRANE PROTEIN MJ1562-RELATED"/>
    <property type="match status" value="1"/>
</dbReference>
<feature type="transmembrane region" description="Helical" evidence="1">
    <location>
        <begin position="416"/>
        <end position="435"/>
    </location>
</feature>
<dbReference type="Proteomes" id="UP000198862">
    <property type="component" value="Unassembled WGS sequence"/>
</dbReference>
<dbReference type="Gene3D" id="1.20.1640.10">
    <property type="entry name" value="Multidrug efflux transporter AcrB transmembrane domain"/>
    <property type="match status" value="2"/>
</dbReference>
<sequence length="760" mass="84089">MLSYSNFQKLYVTQLLLILLLGGYQFAFGSWQVQTNVLSILPNTQISKALLSSEQALFGQAKKKVTVALTGEKVLIAHNALVAKLNQIESVDIHTEQLPSIAQISQFYAPFKDNFLTAQYVKALDDESEMQSLILSQVTQMANPFVSETIAFSPRLALAEYLNTEFNNLTSYKQKQGLITAELNEKIYYLISLTIATDAFSIKESQLISQQLQSVFLSIKSEFNVELIYSGVLFHTAQSSKQAEDEISTFGLISLIGIILLILVVFRSITPLFIALWVISLAIIYGGIGLMLFFDDIHLLSFVFAVTLIGIVIDYCFHTFVHANTHHSAKALITPLLLGFITTALGYLVIASSPMALLTQVAVFMIFGLLGALLTVLAVLPKLKQNEQLKVQYSVTQASERLKTVNLYLIKHRTGILLGLSLLAIGFIAIYKVSFNDDIRLLNSSPAWLMENEKTMSHLSNMQSINRIIVYAPTIEALLQKQEYAITQLKSEQAQLDIKGLFGLLPSPSKQKLHYELVNKAEQNKVFDLGLAQLGLSDPLTEFNALTYKIFKAGPLSDIADIYIVQHELGYALWFSVKGELNQNTTKWLSQQQDILLYDTAKNVSSALSQYRSELINLLLIAFLAITLVLIARYGIKQGLLSTLAIGLSAVSAVIFTNLISEHLNIFNLLGILLILALAIDYVIFYQEQGIKGPTLLAITLSALSSILAFGMLAFSQTPAVQSFGSTVMFGITFTFLIAPMSANLPRPNKKIKQGNLNDT</sequence>
<dbReference type="SUPFAM" id="SSF82866">
    <property type="entry name" value="Multidrug efflux transporter AcrB transmembrane domain"/>
    <property type="match status" value="2"/>
</dbReference>
<evidence type="ECO:0000256" key="1">
    <source>
        <dbReference type="SAM" id="Phobius"/>
    </source>
</evidence>
<keyword evidence="1" id="KW-0472">Membrane</keyword>
<proteinExistence type="predicted"/>
<feature type="transmembrane region" description="Helical" evidence="1">
    <location>
        <begin position="666"/>
        <end position="684"/>
    </location>
</feature>
<dbReference type="EMBL" id="FOLO01000007">
    <property type="protein sequence ID" value="SFC30324.1"/>
    <property type="molecule type" value="Genomic_DNA"/>
</dbReference>
<name>A0A1I1I294_9GAMM</name>
<dbReference type="STRING" id="1123010.SAMN02745724_01347"/>
<dbReference type="GO" id="GO:0005886">
    <property type="term" value="C:plasma membrane"/>
    <property type="evidence" value="ECO:0007669"/>
    <property type="project" value="TreeGrafter"/>
</dbReference>
<accession>A0A1I1I294</accession>
<feature type="transmembrane region" description="Helical" evidence="1">
    <location>
        <begin position="329"/>
        <end position="350"/>
    </location>
</feature>
<protein>
    <submittedName>
        <fullName evidence="2">Predicted exporter</fullName>
    </submittedName>
</protein>
<feature type="transmembrane region" description="Helical" evidence="1">
    <location>
        <begin position="273"/>
        <end position="293"/>
    </location>
</feature>
<dbReference type="PANTHER" id="PTHR33406:SF13">
    <property type="entry name" value="MEMBRANE PROTEIN YDFJ"/>
    <property type="match status" value="1"/>
</dbReference>
<organism evidence="2 3">
    <name type="scientific">Pseudoalteromonas denitrificans DSM 6059</name>
    <dbReference type="NCBI Taxonomy" id="1123010"/>
    <lineage>
        <taxon>Bacteria</taxon>
        <taxon>Pseudomonadati</taxon>
        <taxon>Pseudomonadota</taxon>
        <taxon>Gammaproteobacteria</taxon>
        <taxon>Alteromonadales</taxon>
        <taxon>Pseudoalteromonadaceae</taxon>
        <taxon>Pseudoalteromonas</taxon>
    </lineage>
</organism>
<feature type="transmembrane region" description="Helical" evidence="1">
    <location>
        <begin position="356"/>
        <end position="380"/>
    </location>
</feature>
<evidence type="ECO:0000313" key="3">
    <source>
        <dbReference type="Proteomes" id="UP000198862"/>
    </source>
</evidence>
<dbReference type="OrthoDB" id="9780358at2"/>
<dbReference type="AlphaFoldDB" id="A0A1I1I294"/>
<reference evidence="2 3" key="1">
    <citation type="submission" date="2016-10" db="EMBL/GenBank/DDBJ databases">
        <authorList>
            <person name="de Groot N.N."/>
        </authorList>
    </citation>
    <scope>NUCLEOTIDE SEQUENCE [LARGE SCALE GENOMIC DNA]</scope>
    <source>
        <strain evidence="2 3">DSM 6059</strain>
    </source>
</reference>
<dbReference type="RefSeq" id="WP_091982099.1">
    <property type="nucleotide sequence ID" value="NZ_FOLO01000007.1"/>
</dbReference>
<evidence type="ECO:0000313" key="2">
    <source>
        <dbReference type="EMBL" id="SFC30324.1"/>
    </source>
</evidence>
<gene>
    <name evidence="2" type="ORF">SAMN02745724_01347</name>
</gene>
<feature type="transmembrane region" description="Helical" evidence="1">
    <location>
        <begin position="615"/>
        <end position="632"/>
    </location>
</feature>
<feature type="transmembrane region" description="Helical" evidence="1">
    <location>
        <begin position="247"/>
        <end position="266"/>
    </location>
</feature>
<feature type="transmembrane region" description="Helical" evidence="1">
    <location>
        <begin position="299"/>
        <end position="317"/>
    </location>
</feature>
<feature type="transmembrane region" description="Helical" evidence="1">
    <location>
        <begin position="696"/>
        <end position="715"/>
    </location>
</feature>